<comment type="similarity">
    <text evidence="1">Belongs to the sigma-54 factor family.</text>
</comment>
<dbReference type="PROSITE" id="PS00718">
    <property type="entry name" value="SIGMA54_2"/>
    <property type="match status" value="1"/>
</dbReference>
<evidence type="ECO:0000313" key="11">
    <source>
        <dbReference type="EMBL" id="RZD14733.1"/>
    </source>
</evidence>
<evidence type="ECO:0000256" key="3">
    <source>
        <dbReference type="ARBA" id="ARBA00022679"/>
    </source>
</evidence>
<gene>
    <name evidence="11" type="primary">rpoN</name>
    <name evidence="11" type="ORF">EVJ47_00130</name>
</gene>
<dbReference type="GO" id="GO:0000428">
    <property type="term" value="C:DNA-directed RNA polymerase complex"/>
    <property type="evidence" value="ECO:0007669"/>
    <property type="project" value="UniProtKB-KW"/>
</dbReference>
<dbReference type="GO" id="GO:0006352">
    <property type="term" value="P:DNA-templated transcription initiation"/>
    <property type="evidence" value="ECO:0007669"/>
    <property type="project" value="InterPro"/>
</dbReference>
<dbReference type="AlphaFoldDB" id="A0A519BBS5"/>
<protein>
    <submittedName>
        <fullName evidence="11">RNA polymerase sigma-54 factor</fullName>
    </submittedName>
</protein>
<evidence type="ECO:0000256" key="4">
    <source>
        <dbReference type="ARBA" id="ARBA00022695"/>
    </source>
</evidence>
<dbReference type="Pfam" id="PF00309">
    <property type="entry name" value="Sigma54_AID"/>
    <property type="match status" value="1"/>
</dbReference>
<keyword evidence="8" id="KW-0804">Transcription</keyword>
<dbReference type="PIRSF" id="PIRSF000774">
    <property type="entry name" value="RpoN"/>
    <property type="match status" value="1"/>
</dbReference>
<dbReference type="PANTHER" id="PTHR32248">
    <property type="entry name" value="RNA POLYMERASE SIGMA-54 FACTOR"/>
    <property type="match status" value="1"/>
</dbReference>
<feature type="domain" description="RNA polymerase sigma factor 54 core-binding" evidence="10">
    <location>
        <begin position="184"/>
        <end position="381"/>
    </location>
</feature>
<sequence length="558" mass="63643">MIYNIYKRWIYSLSIRRPLRRAIRRFNFYINFKDDLSLDMGNIELRQNLKLTQQLVMTPRLQLAIKMLALNNIELSDMIKQEISENPIIDIDSAVFTGEAKKEALLENVKNQVKDEGNKSNGDAALDDAPSNDASFDGASFRQDSYAAKELADYLVNYNEQFLDLSKDNGGGYKYGDKNYIIENSFYSVNTLYESIMEQVRTGNFSSQEVKISEYIAGNLDSNGFLAISRQELADYASRNIFKKKDGGDADINKFIDSVLTKIGRLEPVGLAAFDTVSSLLIQADYHFKDDYLLKIIIKNYLKDVANKNYQKISKETGKNTQCVLDCVERLKRLNPRPAANFGQAETRFIVPDLYLKKIKGKYVVFMDDDYIPQIKINSYYKKVLSGEIVVSPDMKNYVEDRFKSASWLVKSINTRKETILKIAELIVNKQADYFDNGMGNLKHLILKDIAAELNIHESTVSRATSNKYLSTHLGVFELKSFFSSASYGDSSSENVMARIKKIIARENDIGRVYHDNEITDLLKGDGIVIARRTIAKYREIMNIPPSSQRNKLIKSVK</sequence>
<dbReference type="InterPro" id="IPR038709">
    <property type="entry name" value="RpoN_core-bd_sf"/>
</dbReference>
<evidence type="ECO:0000256" key="2">
    <source>
        <dbReference type="ARBA" id="ARBA00022478"/>
    </source>
</evidence>
<keyword evidence="4" id="KW-0548">Nucleotidyltransferase</keyword>
<name>A0A519BBS5_9DELT</name>
<dbReference type="GO" id="GO:0016779">
    <property type="term" value="F:nucleotidyltransferase activity"/>
    <property type="evidence" value="ECO:0007669"/>
    <property type="project" value="UniProtKB-KW"/>
</dbReference>
<dbReference type="Gene3D" id="1.10.10.60">
    <property type="entry name" value="Homeodomain-like"/>
    <property type="match status" value="1"/>
</dbReference>
<dbReference type="EMBL" id="SGBD01000001">
    <property type="protein sequence ID" value="RZD14733.1"/>
    <property type="molecule type" value="Genomic_DNA"/>
</dbReference>
<dbReference type="Proteomes" id="UP000320813">
    <property type="component" value="Unassembled WGS sequence"/>
</dbReference>
<keyword evidence="6" id="KW-0731">Sigma factor</keyword>
<dbReference type="Gene3D" id="1.10.10.1330">
    <property type="entry name" value="RNA polymerase sigma-54 factor, core-binding domain"/>
    <property type="match status" value="1"/>
</dbReference>
<dbReference type="NCBIfam" id="TIGR02395">
    <property type="entry name" value="rpoN_sigma"/>
    <property type="match status" value="1"/>
</dbReference>
<evidence type="ECO:0000256" key="7">
    <source>
        <dbReference type="ARBA" id="ARBA00023125"/>
    </source>
</evidence>
<dbReference type="GO" id="GO:0003677">
    <property type="term" value="F:DNA binding"/>
    <property type="evidence" value="ECO:0007669"/>
    <property type="project" value="UniProtKB-KW"/>
</dbReference>
<dbReference type="PROSITE" id="PS50044">
    <property type="entry name" value="SIGMA54_3"/>
    <property type="match status" value="1"/>
</dbReference>
<dbReference type="InterPro" id="IPR000394">
    <property type="entry name" value="RNA_pol_sigma_54"/>
</dbReference>
<keyword evidence="5" id="KW-0805">Transcription regulation</keyword>
<dbReference type="GO" id="GO:0001216">
    <property type="term" value="F:DNA-binding transcription activator activity"/>
    <property type="evidence" value="ECO:0007669"/>
    <property type="project" value="InterPro"/>
</dbReference>
<reference evidence="11 12" key="1">
    <citation type="submission" date="2019-01" db="EMBL/GenBank/DDBJ databases">
        <title>Insights into ecological role of a new deltaproteobacterial order Candidatus Sinidesulfobacterales (Sva0485) by metagenomics and metatranscriptomics.</title>
        <authorList>
            <person name="Tan S."/>
            <person name="Liu J."/>
            <person name="Fang Y."/>
            <person name="Hedlund B.P."/>
            <person name="Lian Z.H."/>
            <person name="Huang L.Y."/>
            <person name="Li J.T."/>
            <person name="Huang L.N."/>
            <person name="Li W.J."/>
            <person name="Jiang H.C."/>
            <person name="Dong H.L."/>
            <person name="Shu W.S."/>
        </authorList>
    </citation>
    <scope>NUCLEOTIDE SEQUENCE [LARGE SCALE GENOMIC DNA]</scope>
    <source>
        <strain evidence="11">AP3</strain>
    </source>
</reference>
<dbReference type="Pfam" id="PF04552">
    <property type="entry name" value="Sigma54_DBD"/>
    <property type="match status" value="1"/>
</dbReference>
<evidence type="ECO:0000256" key="6">
    <source>
        <dbReference type="ARBA" id="ARBA00023082"/>
    </source>
</evidence>
<dbReference type="InterPro" id="IPR007046">
    <property type="entry name" value="RNA_pol_sigma_54_core-bd"/>
</dbReference>
<dbReference type="PANTHER" id="PTHR32248:SF4">
    <property type="entry name" value="RNA POLYMERASE SIGMA-54 FACTOR"/>
    <property type="match status" value="1"/>
</dbReference>
<evidence type="ECO:0000259" key="9">
    <source>
        <dbReference type="Pfam" id="PF04552"/>
    </source>
</evidence>
<evidence type="ECO:0000259" key="10">
    <source>
        <dbReference type="Pfam" id="PF04963"/>
    </source>
</evidence>
<feature type="domain" description="RNA polymerase sigma factor 54 DNA-binding" evidence="9">
    <location>
        <begin position="397"/>
        <end position="551"/>
    </location>
</feature>
<evidence type="ECO:0000256" key="8">
    <source>
        <dbReference type="ARBA" id="ARBA00023163"/>
    </source>
</evidence>
<dbReference type="GO" id="GO:0016987">
    <property type="term" value="F:sigma factor activity"/>
    <property type="evidence" value="ECO:0007669"/>
    <property type="project" value="UniProtKB-KW"/>
</dbReference>
<dbReference type="InterPro" id="IPR007634">
    <property type="entry name" value="RNA_pol_sigma_54_DNA-bd"/>
</dbReference>
<evidence type="ECO:0000256" key="5">
    <source>
        <dbReference type="ARBA" id="ARBA00023015"/>
    </source>
</evidence>
<evidence type="ECO:0000256" key="1">
    <source>
        <dbReference type="ARBA" id="ARBA00008798"/>
    </source>
</evidence>
<organism evidence="11 12">
    <name type="scientific">Candidatus Acidulodesulfobacterium ferriphilum</name>
    <dbReference type="NCBI Taxonomy" id="2597223"/>
    <lineage>
        <taxon>Bacteria</taxon>
        <taxon>Deltaproteobacteria</taxon>
        <taxon>Candidatus Acidulodesulfobacterales</taxon>
        <taxon>Candidatus Acidulodesulfobacterium</taxon>
    </lineage>
</organism>
<keyword evidence="7" id="KW-0238">DNA-binding</keyword>
<comment type="caution">
    <text evidence="11">The sequence shown here is derived from an EMBL/GenBank/DDBJ whole genome shotgun (WGS) entry which is preliminary data.</text>
</comment>
<dbReference type="PRINTS" id="PR00045">
    <property type="entry name" value="SIGMA54FCT"/>
</dbReference>
<keyword evidence="3" id="KW-0808">Transferase</keyword>
<accession>A0A519BBS5</accession>
<proteinExistence type="inferred from homology"/>
<keyword evidence="2" id="KW-0240">DNA-directed RNA polymerase</keyword>
<dbReference type="Pfam" id="PF04963">
    <property type="entry name" value="Sigma54_CBD"/>
    <property type="match status" value="1"/>
</dbReference>
<evidence type="ECO:0000313" key="12">
    <source>
        <dbReference type="Proteomes" id="UP000320813"/>
    </source>
</evidence>